<reference evidence="1 2" key="1">
    <citation type="journal article" date="2019" name="Nat. Ecol. Evol.">
        <title>Megaphylogeny resolves global patterns of mushroom evolution.</title>
        <authorList>
            <person name="Varga T."/>
            <person name="Krizsan K."/>
            <person name="Foldi C."/>
            <person name="Dima B."/>
            <person name="Sanchez-Garcia M."/>
            <person name="Sanchez-Ramirez S."/>
            <person name="Szollosi G.J."/>
            <person name="Szarkandi J.G."/>
            <person name="Papp V."/>
            <person name="Albert L."/>
            <person name="Andreopoulos W."/>
            <person name="Angelini C."/>
            <person name="Antonin V."/>
            <person name="Barry K.W."/>
            <person name="Bougher N.L."/>
            <person name="Buchanan P."/>
            <person name="Buyck B."/>
            <person name="Bense V."/>
            <person name="Catcheside P."/>
            <person name="Chovatia M."/>
            <person name="Cooper J."/>
            <person name="Damon W."/>
            <person name="Desjardin D."/>
            <person name="Finy P."/>
            <person name="Geml J."/>
            <person name="Haridas S."/>
            <person name="Hughes K."/>
            <person name="Justo A."/>
            <person name="Karasinski D."/>
            <person name="Kautmanova I."/>
            <person name="Kiss B."/>
            <person name="Kocsube S."/>
            <person name="Kotiranta H."/>
            <person name="LaButti K.M."/>
            <person name="Lechner B.E."/>
            <person name="Liimatainen K."/>
            <person name="Lipzen A."/>
            <person name="Lukacs Z."/>
            <person name="Mihaltcheva S."/>
            <person name="Morgado L.N."/>
            <person name="Niskanen T."/>
            <person name="Noordeloos M.E."/>
            <person name="Ohm R.A."/>
            <person name="Ortiz-Santana B."/>
            <person name="Ovrebo C."/>
            <person name="Racz N."/>
            <person name="Riley R."/>
            <person name="Savchenko A."/>
            <person name="Shiryaev A."/>
            <person name="Soop K."/>
            <person name="Spirin V."/>
            <person name="Szebenyi C."/>
            <person name="Tomsovsky M."/>
            <person name="Tulloss R.E."/>
            <person name="Uehling J."/>
            <person name="Grigoriev I.V."/>
            <person name="Vagvolgyi C."/>
            <person name="Papp T."/>
            <person name="Martin F.M."/>
            <person name="Miettinen O."/>
            <person name="Hibbett D.S."/>
            <person name="Nagy L.G."/>
        </authorList>
    </citation>
    <scope>NUCLEOTIDE SEQUENCE [LARGE SCALE GENOMIC DNA]</scope>
    <source>
        <strain evidence="1 2">CBS 121175</strain>
    </source>
</reference>
<protein>
    <recommendedName>
        <fullName evidence="3">F-box domain-containing protein</fullName>
    </recommendedName>
</protein>
<proteinExistence type="predicted"/>
<name>A0A5C3KP16_COPMA</name>
<evidence type="ECO:0008006" key="3">
    <source>
        <dbReference type="Google" id="ProtNLM"/>
    </source>
</evidence>
<dbReference type="SUPFAM" id="SSF81383">
    <property type="entry name" value="F-box domain"/>
    <property type="match status" value="1"/>
</dbReference>
<dbReference type="CDD" id="cd09917">
    <property type="entry name" value="F-box_SF"/>
    <property type="match status" value="1"/>
</dbReference>
<evidence type="ECO:0000313" key="2">
    <source>
        <dbReference type="Proteomes" id="UP000307440"/>
    </source>
</evidence>
<keyword evidence="2" id="KW-1185">Reference proteome</keyword>
<dbReference type="OrthoDB" id="2635672at2759"/>
<sequence length="555" mass="62624">MAMEQTETIPAALTNLSPELLLYVFTFLDDASLVELGKTCRFLNTEALTTFLKRAGHFKFGDERRPEQRLDYSADLSPNILTVLRCAVFTTALTRIAYTIPGTTLQKVVQDIHDIRRIVERQPKVLGVSLFMWQVDNKIKQSGGCSFAQGYPITLEKWSKIACEAFTAIINKGCEYLDLQSGAKLVDPLLFQEQNSPVTSTPSSQEPPINIQVPERSGARKILSKIAAPFKVKKKSKSITDATFISTSTPRAVEQLRLKSSLREALLRSDMLFSPTFIYWTTSLLHASSSALTTLTIECTTTPVYTWHVLFRSVHLTQLRFLKIKVSELLVERTLDIAPDDLIRFLSCHLSIEDVALYGLTPGMPSDHLRGLRMPALRSFIAHPCYVTWLLNLPVAQLPRLDRVIASTEYYTRQPFSHTLLDFALGALAANPRKIAFGVRFKILEGMSDWMNARSKGPNEGNPVVHRLSTIERLEVALSWYMEFDEELWNILAMFVNAFPSAREITLTELTVDAQVWDADKLKEFFGARCERVTTLKVNDLPVIYVQGDCPPLMH</sequence>
<dbReference type="Proteomes" id="UP000307440">
    <property type="component" value="Unassembled WGS sequence"/>
</dbReference>
<dbReference type="InterPro" id="IPR036047">
    <property type="entry name" value="F-box-like_dom_sf"/>
</dbReference>
<dbReference type="AlphaFoldDB" id="A0A5C3KP16"/>
<gene>
    <name evidence="1" type="ORF">FA15DRAFT_623315</name>
</gene>
<dbReference type="EMBL" id="ML210256">
    <property type="protein sequence ID" value="TFK21837.1"/>
    <property type="molecule type" value="Genomic_DNA"/>
</dbReference>
<organism evidence="1 2">
    <name type="scientific">Coprinopsis marcescibilis</name>
    <name type="common">Agaric fungus</name>
    <name type="synonym">Psathyrella marcescibilis</name>
    <dbReference type="NCBI Taxonomy" id="230819"/>
    <lineage>
        <taxon>Eukaryota</taxon>
        <taxon>Fungi</taxon>
        <taxon>Dikarya</taxon>
        <taxon>Basidiomycota</taxon>
        <taxon>Agaricomycotina</taxon>
        <taxon>Agaricomycetes</taxon>
        <taxon>Agaricomycetidae</taxon>
        <taxon>Agaricales</taxon>
        <taxon>Agaricineae</taxon>
        <taxon>Psathyrellaceae</taxon>
        <taxon>Coprinopsis</taxon>
    </lineage>
</organism>
<accession>A0A5C3KP16</accession>
<evidence type="ECO:0000313" key="1">
    <source>
        <dbReference type="EMBL" id="TFK21837.1"/>
    </source>
</evidence>